<dbReference type="EMBL" id="NOZQ01000122">
    <property type="protein sequence ID" value="OYD15428.1"/>
    <property type="molecule type" value="Genomic_DNA"/>
</dbReference>
<evidence type="ECO:0000313" key="2">
    <source>
        <dbReference type="Proteomes" id="UP000215215"/>
    </source>
</evidence>
<proteinExistence type="predicted"/>
<gene>
    <name evidence="1" type="ORF">CH333_05775</name>
</gene>
<name>A0A235BSX9_UNCW3</name>
<protein>
    <submittedName>
        <fullName evidence="1">Uncharacterized protein</fullName>
    </submittedName>
</protein>
<dbReference type="Proteomes" id="UP000215215">
    <property type="component" value="Unassembled WGS sequence"/>
</dbReference>
<accession>A0A235BSX9</accession>
<sequence>MYKEKKIEALLAIGEDGKVVKVVKFYVKPRMVGARTRSTRFERTFDGSSYMLTLIAGEGMQSFERGAELGTPWVSINLSEEMDFSDKRLPNVLSSVVPELRVREQIQEQIISFANGE</sequence>
<organism evidence="1 2">
    <name type="scientific">candidate division WOR-3 bacterium JGI_Cruoil_03_44_89</name>
    <dbReference type="NCBI Taxonomy" id="1973748"/>
    <lineage>
        <taxon>Bacteria</taxon>
        <taxon>Bacteria division WOR-3</taxon>
    </lineage>
</organism>
<evidence type="ECO:0000313" key="1">
    <source>
        <dbReference type="EMBL" id="OYD15428.1"/>
    </source>
</evidence>
<dbReference type="AlphaFoldDB" id="A0A235BSX9"/>
<comment type="caution">
    <text evidence="1">The sequence shown here is derived from an EMBL/GenBank/DDBJ whole genome shotgun (WGS) entry which is preliminary data.</text>
</comment>
<reference evidence="1 2" key="1">
    <citation type="submission" date="2017-07" db="EMBL/GenBank/DDBJ databases">
        <title>Recovery of genomes from metagenomes via a dereplication, aggregation, and scoring strategy.</title>
        <authorList>
            <person name="Sieber C.M."/>
            <person name="Probst A.J."/>
            <person name="Sharrar A."/>
            <person name="Thomas B.C."/>
            <person name="Hess M."/>
            <person name="Tringe S.G."/>
            <person name="Banfield J.F."/>
        </authorList>
    </citation>
    <scope>NUCLEOTIDE SEQUENCE [LARGE SCALE GENOMIC DNA]</scope>
    <source>
        <strain evidence="1">JGI_Cruoil_03_44_89</strain>
    </source>
</reference>